<feature type="region of interest" description="Disordered" evidence="1">
    <location>
        <begin position="252"/>
        <end position="271"/>
    </location>
</feature>
<organism evidence="3 4">
    <name type="scientific">Cyanobium gracile (strain ATCC 27147 / PCC 6307)</name>
    <dbReference type="NCBI Taxonomy" id="292564"/>
    <lineage>
        <taxon>Bacteria</taxon>
        <taxon>Bacillati</taxon>
        <taxon>Cyanobacteriota</taxon>
        <taxon>Cyanophyceae</taxon>
        <taxon>Synechococcales</taxon>
        <taxon>Prochlorococcaceae</taxon>
        <taxon>Cyanobium</taxon>
    </lineage>
</organism>
<keyword evidence="2" id="KW-1133">Transmembrane helix</keyword>
<keyword evidence="2" id="KW-0812">Transmembrane</keyword>
<keyword evidence="2" id="KW-0472">Membrane</keyword>
<dbReference type="Proteomes" id="UP000010388">
    <property type="component" value="Chromosome"/>
</dbReference>
<evidence type="ECO:0000256" key="1">
    <source>
        <dbReference type="SAM" id="MobiDB-lite"/>
    </source>
</evidence>
<accession>K9P628</accession>
<dbReference type="EMBL" id="CP003495">
    <property type="protein sequence ID" value="AFY28580.1"/>
    <property type="molecule type" value="Genomic_DNA"/>
</dbReference>
<feature type="transmembrane region" description="Helical" evidence="2">
    <location>
        <begin position="52"/>
        <end position="72"/>
    </location>
</feature>
<feature type="compositionally biased region" description="Polar residues" evidence="1">
    <location>
        <begin position="373"/>
        <end position="393"/>
    </location>
</feature>
<dbReference type="STRING" id="292564.Cyagr_1412"/>
<reference evidence="4" key="1">
    <citation type="journal article" date="2013" name="Proc. Natl. Acad. Sci. U.S.A.">
        <title>Improving the coverage of the cyanobacterial phylum using diversity-driven genome sequencing.</title>
        <authorList>
            <person name="Shih P.M."/>
            <person name="Wu D."/>
            <person name="Latifi A."/>
            <person name="Axen S.D."/>
            <person name="Fewer D.P."/>
            <person name="Talla E."/>
            <person name="Calteau A."/>
            <person name="Cai F."/>
            <person name="Tandeau de Marsac N."/>
            <person name="Rippka R."/>
            <person name="Herdman M."/>
            <person name="Sivonen K."/>
            <person name="Coursin T."/>
            <person name="Laurent T."/>
            <person name="Goodwin L."/>
            <person name="Nolan M."/>
            <person name="Davenport K.W."/>
            <person name="Han C.S."/>
            <person name="Rubin E.M."/>
            <person name="Eisen J.A."/>
            <person name="Woyke T."/>
            <person name="Gugger M."/>
            <person name="Kerfeld C.A."/>
        </authorList>
    </citation>
    <scope>NUCLEOTIDE SEQUENCE [LARGE SCALE GENOMIC DNA]</scope>
    <source>
        <strain evidence="4">ATCC 27147 / PCC 6307</strain>
    </source>
</reference>
<evidence type="ECO:0000256" key="2">
    <source>
        <dbReference type="SAM" id="Phobius"/>
    </source>
</evidence>
<gene>
    <name evidence="3" type="ordered locus">Cyagr_1412</name>
</gene>
<protein>
    <submittedName>
        <fullName evidence="3">Uncharacterized protein</fullName>
    </submittedName>
</protein>
<name>K9P628_CYAGP</name>
<sequence length="571" mass="59835">MFKRRNGESLAIGVEMLSLWRSTSAKLRLSLLSRLRTKPKNALPPYKTEGSVLPLVVFTILVVTVGAAALMARGASSWLSSVSNSDYQAAKEAAETGFNRILAQLNTNERSHFLVTKFGRWYASPPTLSQAASCNVFMPSVVSAPSNAKTELASGVGQFFQLTSYSAPARSPGSPEGIGGVSCDMFGNLFGGSAEVQVLGTVERGGVTRARFRLSKIIYVKGPFTESSQPPFTPLLITGPAGSTLGKFDQGGGKGLARTGNPADPKNDPTTTAADAACLQVANCISDNTKVGDIDATTVTLPSFPTLASQGDTRTTGASSQESADATLSYGTSYTNTMFPYVNADGTPASNNTSNYLAPGCYFNNRTAALDRVNNSGSSRPLQSSNSTANGSPASTAINCVVGTISNPNILVDTSRLPVNIFVRGTGISAVAVTPGNSSTIRLNNRTISNWQNLRIYGVNTGTSTDCGQQTVTVNASPFDGAYVWMPNATFRFSGSGTGGGQEGSYGVRWVCRFEGPGSGDRALFGPVATSSTAGFNSIFPGFFNTSTNDTFNPSPIPSAMTNYRAYGVTY</sequence>
<dbReference type="AlphaFoldDB" id="K9P628"/>
<proteinExistence type="predicted"/>
<dbReference type="KEGG" id="cgc:Cyagr_1412"/>
<dbReference type="HOGENOM" id="CLU_477117_0_0_3"/>
<evidence type="ECO:0000313" key="4">
    <source>
        <dbReference type="Proteomes" id="UP000010388"/>
    </source>
</evidence>
<feature type="region of interest" description="Disordered" evidence="1">
    <location>
        <begin position="372"/>
        <end position="393"/>
    </location>
</feature>
<evidence type="ECO:0000313" key="3">
    <source>
        <dbReference type="EMBL" id="AFY28580.1"/>
    </source>
</evidence>